<evidence type="ECO:0000256" key="3">
    <source>
        <dbReference type="SAM" id="MobiDB-lite"/>
    </source>
</evidence>
<protein>
    <submittedName>
        <fullName evidence="5">TetR/AcrR family transcriptional regulator</fullName>
    </submittedName>
</protein>
<dbReference type="InterPro" id="IPR001647">
    <property type="entry name" value="HTH_TetR"/>
</dbReference>
<dbReference type="InterPro" id="IPR050109">
    <property type="entry name" value="HTH-type_TetR-like_transc_reg"/>
</dbReference>
<comment type="caution">
    <text evidence="5">The sequence shown here is derived from an EMBL/GenBank/DDBJ whole genome shotgun (WGS) entry which is preliminary data.</text>
</comment>
<dbReference type="Proteomes" id="UP001482520">
    <property type="component" value="Unassembled WGS sequence"/>
</dbReference>
<evidence type="ECO:0000256" key="2">
    <source>
        <dbReference type="PROSITE-ProRule" id="PRU00335"/>
    </source>
</evidence>
<keyword evidence="1 2" id="KW-0238">DNA-binding</keyword>
<dbReference type="PANTHER" id="PTHR30055:SF226">
    <property type="entry name" value="HTH-TYPE TRANSCRIPTIONAL REGULATOR PKSA"/>
    <property type="match status" value="1"/>
</dbReference>
<feature type="DNA-binding region" description="H-T-H motif" evidence="2">
    <location>
        <begin position="52"/>
        <end position="71"/>
    </location>
</feature>
<organism evidence="5 6">
    <name type="scientific">Nocardioides kribbensis</name>
    <dbReference type="NCBI Taxonomy" id="305517"/>
    <lineage>
        <taxon>Bacteria</taxon>
        <taxon>Bacillati</taxon>
        <taxon>Actinomycetota</taxon>
        <taxon>Actinomycetes</taxon>
        <taxon>Propionibacteriales</taxon>
        <taxon>Nocardioidaceae</taxon>
        <taxon>Nocardioides</taxon>
    </lineage>
</organism>
<dbReference type="RefSeq" id="WP_193665489.1">
    <property type="nucleotide sequence ID" value="NZ_BAAAMM010000004.1"/>
</dbReference>
<dbReference type="Pfam" id="PF00440">
    <property type="entry name" value="TetR_N"/>
    <property type="match status" value="1"/>
</dbReference>
<sequence length="236" mass="26004">MSDPADEPADPGGRAEQVDGRATRWTGQQERRREEFVEAALAAIEEHGADVSTEQIAARAGVARTRLYRHFAGAQDLNRSIAARAEQMILEGLAPAWDASHSPDRIIRTAVTTHLRWLTDHHELYRYLVRHSVTTADGENVVNDVKRLISDLLIRLLDEYVELLGLDPGLTQPLSFGLVGFVDAAAGRWVDDPLGVSLEDMVDLLARWIWAVLDGVLRDMGLEVDPTEPLVSLGGA</sequence>
<feature type="region of interest" description="Disordered" evidence="3">
    <location>
        <begin position="1"/>
        <end position="31"/>
    </location>
</feature>
<gene>
    <name evidence="5" type="ORF">V6R90_16265</name>
</gene>
<dbReference type="PRINTS" id="PR00455">
    <property type="entry name" value="HTHTETR"/>
</dbReference>
<dbReference type="InterPro" id="IPR009057">
    <property type="entry name" value="Homeodomain-like_sf"/>
</dbReference>
<evidence type="ECO:0000313" key="5">
    <source>
        <dbReference type="EMBL" id="MEQ7848835.1"/>
    </source>
</evidence>
<reference evidence="5 6" key="1">
    <citation type="submission" date="2024-02" db="EMBL/GenBank/DDBJ databases">
        <title>Full genome sequence of Nocardioides kribbensis.</title>
        <authorList>
            <person name="Poletto B.L."/>
            <person name="Silva G."/>
            <person name="Galante D."/>
            <person name="Campos K.R."/>
            <person name="Santos M.B.N."/>
            <person name="Sacchi C.T."/>
        </authorList>
    </citation>
    <scope>NUCLEOTIDE SEQUENCE [LARGE SCALE GENOMIC DNA]</scope>
    <source>
        <strain evidence="5 6">O4R</strain>
    </source>
</reference>
<keyword evidence="6" id="KW-1185">Reference proteome</keyword>
<accession>A0ABV1P246</accession>
<feature type="domain" description="HTH tetR-type" evidence="4">
    <location>
        <begin position="30"/>
        <end position="89"/>
    </location>
</feature>
<dbReference type="Gene3D" id="1.10.357.10">
    <property type="entry name" value="Tetracycline Repressor, domain 2"/>
    <property type="match status" value="1"/>
</dbReference>
<dbReference type="SUPFAM" id="SSF48498">
    <property type="entry name" value="Tetracyclin repressor-like, C-terminal domain"/>
    <property type="match status" value="1"/>
</dbReference>
<evidence type="ECO:0000259" key="4">
    <source>
        <dbReference type="PROSITE" id="PS50977"/>
    </source>
</evidence>
<dbReference type="PANTHER" id="PTHR30055">
    <property type="entry name" value="HTH-TYPE TRANSCRIPTIONAL REGULATOR RUTR"/>
    <property type="match status" value="1"/>
</dbReference>
<name>A0ABV1P246_9ACTN</name>
<proteinExistence type="predicted"/>
<dbReference type="SUPFAM" id="SSF46689">
    <property type="entry name" value="Homeodomain-like"/>
    <property type="match status" value="1"/>
</dbReference>
<evidence type="ECO:0000256" key="1">
    <source>
        <dbReference type="ARBA" id="ARBA00023125"/>
    </source>
</evidence>
<dbReference type="EMBL" id="JBEGDP010000022">
    <property type="protein sequence ID" value="MEQ7848835.1"/>
    <property type="molecule type" value="Genomic_DNA"/>
</dbReference>
<dbReference type="InterPro" id="IPR036271">
    <property type="entry name" value="Tet_transcr_reg_TetR-rel_C_sf"/>
</dbReference>
<evidence type="ECO:0000313" key="6">
    <source>
        <dbReference type="Proteomes" id="UP001482520"/>
    </source>
</evidence>
<dbReference type="PROSITE" id="PS50977">
    <property type="entry name" value="HTH_TETR_2"/>
    <property type="match status" value="1"/>
</dbReference>